<feature type="transmembrane region" description="Helical" evidence="2">
    <location>
        <begin position="70"/>
        <end position="90"/>
    </location>
</feature>
<feature type="region of interest" description="Disordered" evidence="1">
    <location>
        <begin position="154"/>
        <end position="211"/>
    </location>
</feature>
<sequence>MCLVSGFSDMPTLIPTPKAKKIASVLWVALNFHVILAIMEFSCLSVIDGMFDMIGAVIGYCAIRDPNRFNVYQVLCYCIYTGMDFFWSTVRIVLLATKATKIPGTTKWQYHLYVATVIAGTVFYLIASIISNLLYRELRDILHDIADPNWRSEAGQQSGYGASDQGPINGQGGGYQQVSQSPQQDNNFQGTAFKLGTDAPSNGEEEIGGTA</sequence>
<protein>
    <submittedName>
        <fullName evidence="3">Uncharacterized protein</fullName>
    </submittedName>
</protein>
<feature type="transmembrane region" description="Helical" evidence="2">
    <location>
        <begin position="21"/>
        <end position="39"/>
    </location>
</feature>
<keyword evidence="2" id="KW-1133">Transmembrane helix</keyword>
<keyword evidence="2" id="KW-0812">Transmembrane</keyword>
<dbReference type="EMBL" id="HBHA01001316">
    <property type="protein sequence ID" value="CAD9579434.1"/>
    <property type="molecule type" value="Transcribed_RNA"/>
</dbReference>
<proteinExistence type="predicted"/>
<organism evidence="3">
    <name type="scientific">Bigelowiella natans</name>
    <name type="common">Pedinomonas minutissima</name>
    <name type="synonym">Chlorarachnion sp. (strain CCMP621)</name>
    <dbReference type="NCBI Taxonomy" id="227086"/>
    <lineage>
        <taxon>Eukaryota</taxon>
        <taxon>Sar</taxon>
        <taxon>Rhizaria</taxon>
        <taxon>Cercozoa</taxon>
        <taxon>Chlorarachniophyceae</taxon>
        <taxon>Bigelowiella</taxon>
    </lineage>
</organism>
<gene>
    <name evidence="3" type="ORF">BIGN1055_LOCUS843</name>
</gene>
<name>A0A6T9YU44_BIGNA</name>
<evidence type="ECO:0000256" key="1">
    <source>
        <dbReference type="SAM" id="MobiDB-lite"/>
    </source>
</evidence>
<dbReference type="AlphaFoldDB" id="A0A6T9YU44"/>
<keyword evidence="2" id="KW-0472">Membrane</keyword>
<evidence type="ECO:0000256" key="2">
    <source>
        <dbReference type="SAM" id="Phobius"/>
    </source>
</evidence>
<reference evidence="3" key="1">
    <citation type="submission" date="2021-01" db="EMBL/GenBank/DDBJ databases">
        <authorList>
            <person name="Corre E."/>
            <person name="Pelletier E."/>
            <person name="Niang G."/>
            <person name="Scheremetjew M."/>
            <person name="Finn R."/>
            <person name="Kale V."/>
            <person name="Holt S."/>
            <person name="Cochrane G."/>
            <person name="Meng A."/>
            <person name="Brown T."/>
            <person name="Cohen L."/>
        </authorList>
    </citation>
    <scope>NUCLEOTIDE SEQUENCE</scope>
    <source>
        <strain evidence="3">CCMP1258.1</strain>
    </source>
</reference>
<evidence type="ECO:0000313" key="3">
    <source>
        <dbReference type="EMBL" id="CAD9579434.1"/>
    </source>
</evidence>
<feature type="transmembrane region" description="Helical" evidence="2">
    <location>
        <begin position="110"/>
        <end position="135"/>
    </location>
</feature>
<accession>A0A6T9YU44</accession>